<name>A0A5C5ZFH1_9BACT</name>
<dbReference type="AlphaFoldDB" id="A0A5C5ZFH1"/>
<evidence type="ECO:0000313" key="2">
    <source>
        <dbReference type="Proteomes" id="UP000316213"/>
    </source>
</evidence>
<gene>
    <name evidence="1" type="ORF">Pla100_61690</name>
</gene>
<organism evidence="1 2">
    <name type="scientific">Neorhodopirellula pilleata</name>
    <dbReference type="NCBI Taxonomy" id="2714738"/>
    <lineage>
        <taxon>Bacteria</taxon>
        <taxon>Pseudomonadati</taxon>
        <taxon>Planctomycetota</taxon>
        <taxon>Planctomycetia</taxon>
        <taxon>Pirellulales</taxon>
        <taxon>Pirellulaceae</taxon>
        <taxon>Neorhodopirellula</taxon>
    </lineage>
</organism>
<sequence>MDLRYKTLPIDQLIDVPSKLKPERSAIVAGLLDDALNRMAADGWRFCSTYRGAGQTLFIFEFLPSSSNNATE</sequence>
<accession>A0A5C5ZFH1</accession>
<reference evidence="1 2" key="1">
    <citation type="submission" date="2019-02" db="EMBL/GenBank/DDBJ databases">
        <title>Deep-cultivation of Planctomycetes and their phenomic and genomic characterization uncovers novel biology.</title>
        <authorList>
            <person name="Wiegand S."/>
            <person name="Jogler M."/>
            <person name="Boedeker C."/>
            <person name="Pinto D."/>
            <person name="Vollmers J."/>
            <person name="Rivas-Marin E."/>
            <person name="Kohn T."/>
            <person name="Peeters S.H."/>
            <person name="Heuer A."/>
            <person name="Rast P."/>
            <person name="Oberbeckmann S."/>
            <person name="Bunk B."/>
            <person name="Jeske O."/>
            <person name="Meyerdierks A."/>
            <person name="Storesund J.E."/>
            <person name="Kallscheuer N."/>
            <person name="Luecker S."/>
            <person name="Lage O.M."/>
            <person name="Pohl T."/>
            <person name="Merkel B.J."/>
            <person name="Hornburger P."/>
            <person name="Mueller R.-W."/>
            <person name="Bruemmer F."/>
            <person name="Labrenz M."/>
            <person name="Spormann A.M."/>
            <person name="Op Den Camp H."/>
            <person name="Overmann J."/>
            <person name="Amann R."/>
            <person name="Jetten M.S.M."/>
            <person name="Mascher T."/>
            <person name="Medema M.H."/>
            <person name="Devos D.P."/>
            <person name="Kaster A.-K."/>
            <person name="Ovreas L."/>
            <person name="Rohde M."/>
            <person name="Galperin M.Y."/>
            <person name="Jogler C."/>
        </authorList>
    </citation>
    <scope>NUCLEOTIDE SEQUENCE [LARGE SCALE GENOMIC DNA]</scope>
    <source>
        <strain evidence="1 2">Pla100</strain>
    </source>
</reference>
<evidence type="ECO:0000313" key="1">
    <source>
        <dbReference type="EMBL" id="TWT86124.1"/>
    </source>
</evidence>
<protein>
    <submittedName>
        <fullName evidence="1">Uncharacterized protein</fullName>
    </submittedName>
</protein>
<proteinExistence type="predicted"/>
<comment type="caution">
    <text evidence="1">The sequence shown here is derived from an EMBL/GenBank/DDBJ whole genome shotgun (WGS) entry which is preliminary data.</text>
</comment>
<keyword evidence="2" id="KW-1185">Reference proteome</keyword>
<dbReference type="EMBL" id="SJPM01000040">
    <property type="protein sequence ID" value="TWT86124.1"/>
    <property type="molecule type" value="Genomic_DNA"/>
</dbReference>
<dbReference type="Proteomes" id="UP000316213">
    <property type="component" value="Unassembled WGS sequence"/>
</dbReference>